<organism evidence="2 3">
    <name type="scientific">Microbacterium murale</name>
    <dbReference type="NCBI Taxonomy" id="1081040"/>
    <lineage>
        <taxon>Bacteria</taxon>
        <taxon>Bacillati</taxon>
        <taxon>Actinomycetota</taxon>
        <taxon>Actinomycetes</taxon>
        <taxon>Micrococcales</taxon>
        <taxon>Microbacteriaceae</taxon>
        <taxon>Microbacterium</taxon>
    </lineage>
</organism>
<dbReference type="Pfam" id="PF14534">
    <property type="entry name" value="DUF4440"/>
    <property type="match status" value="1"/>
</dbReference>
<dbReference type="RefSeq" id="WP_307361026.1">
    <property type="nucleotide sequence ID" value="NZ_JAUSXK010000001.1"/>
</dbReference>
<evidence type="ECO:0000313" key="2">
    <source>
        <dbReference type="EMBL" id="MDQ0643870.1"/>
    </source>
</evidence>
<comment type="caution">
    <text evidence="2">The sequence shown here is derived from an EMBL/GenBank/DDBJ whole genome shotgun (WGS) entry which is preliminary data.</text>
</comment>
<proteinExistence type="predicted"/>
<evidence type="ECO:0000313" key="3">
    <source>
        <dbReference type="Proteomes" id="UP001239085"/>
    </source>
</evidence>
<dbReference type="InterPro" id="IPR032710">
    <property type="entry name" value="NTF2-like_dom_sf"/>
</dbReference>
<dbReference type="Gene3D" id="3.10.450.50">
    <property type="match status" value="1"/>
</dbReference>
<sequence length="127" mass="13749">MTEQIEELLELENHGWRSLCDGTGSDFYGALMTEDGAMLLASGLSMDRSEVIASLAGAPPWERYEVDEPRLLALADGASTLLYTGRAFRAGAEPFVALMASTYVRRAGAWRLALYQQTPVDAGQSSS</sequence>
<feature type="domain" description="DUF4440" evidence="1">
    <location>
        <begin position="9"/>
        <end position="112"/>
    </location>
</feature>
<protein>
    <recommendedName>
        <fullName evidence="1">DUF4440 domain-containing protein</fullName>
    </recommendedName>
</protein>
<reference evidence="2 3" key="1">
    <citation type="submission" date="2023-07" db="EMBL/GenBank/DDBJ databases">
        <title>Comparative genomics of wheat-associated soil bacteria to identify genetic determinants of phenazine resistance.</title>
        <authorList>
            <person name="Mouncey N."/>
        </authorList>
    </citation>
    <scope>NUCLEOTIDE SEQUENCE [LARGE SCALE GENOMIC DNA]</scope>
    <source>
        <strain evidence="2 3">W2I7</strain>
    </source>
</reference>
<dbReference type="EMBL" id="JAUSXK010000001">
    <property type="protein sequence ID" value="MDQ0643870.1"/>
    <property type="molecule type" value="Genomic_DNA"/>
</dbReference>
<gene>
    <name evidence="2" type="ORF">QFZ46_002030</name>
</gene>
<accession>A0ABU0P952</accession>
<dbReference type="InterPro" id="IPR027843">
    <property type="entry name" value="DUF4440"/>
</dbReference>
<keyword evidence="3" id="KW-1185">Reference proteome</keyword>
<dbReference type="SUPFAM" id="SSF54427">
    <property type="entry name" value="NTF2-like"/>
    <property type="match status" value="1"/>
</dbReference>
<name>A0ABU0P952_9MICO</name>
<dbReference type="Proteomes" id="UP001239085">
    <property type="component" value="Unassembled WGS sequence"/>
</dbReference>
<evidence type="ECO:0000259" key="1">
    <source>
        <dbReference type="Pfam" id="PF14534"/>
    </source>
</evidence>